<evidence type="ECO:0000313" key="3">
    <source>
        <dbReference type="Proteomes" id="UP001527882"/>
    </source>
</evidence>
<feature type="transmembrane region" description="Helical" evidence="1">
    <location>
        <begin position="93"/>
        <end position="111"/>
    </location>
</feature>
<organism evidence="2 3">
    <name type="scientific">Paenibacillus gyeongsangnamensis</name>
    <dbReference type="NCBI Taxonomy" id="3388067"/>
    <lineage>
        <taxon>Bacteria</taxon>
        <taxon>Bacillati</taxon>
        <taxon>Bacillota</taxon>
        <taxon>Bacilli</taxon>
        <taxon>Bacillales</taxon>
        <taxon>Paenibacillaceae</taxon>
        <taxon>Paenibacillus</taxon>
    </lineage>
</organism>
<comment type="caution">
    <text evidence="2">The sequence shown here is derived from an EMBL/GenBank/DDBJ whole genome shotgun (WGS) entry which is preliminary data.</text>
</comment>
<evidence type="ECO:0000256" key="1">
    <source>
        <dbReference type="SAM" id="Phobius"/>
    </source>
</evidence>
<feature type="transmembrane region" description="Helical" evidence="1">
    <location>
        <begin position="123"/>
        <end position="142"/>
    </location>
</feature>
<dbReference type="Proteomes" id="UP001527882">
    <property type="component" value="Unassembled WGS sequence"/>
</dbReference>
<evidence type="ECO:0000313" key="2">
    <source>
        <dbReference type="EMBL" id="MCZ8517209.1"/>
    </source>
</evidence>
<keyword evidence="1" id="KW-0472">Membrane</keyword>
<accession>A0ABT4QK13</accession>
<feature type="transmembrane region" description="Helical" evidence="1">
    <location>
        <begin position="25"/>
        <end position="44"/>
    </location>
</feature>
<evidence type="ECO:0008006" key="4">
    <source>
        <dbReference type="Google" id="ProtNLM"/>
    </source>
</evidence>
<protein>
    <recommendedName>
        <fullName evidence="4">Yip1 domain-containing protein</fullName>
    </recommendedName>
</protein>
<keyword evidence="1" id="KW-1133">Transmembrane helix</keyword>
<gene>
    <name evidence="2" type="ORF">O9H85_33650</name>
</gene>
<keyword evidence="3" id="KW-1185">Reference proteome</keyword>
<feature type="transmembrane region" description="Helical" evidence="1">
    <location>
        <begin position="64"/>
        <end position="86"/>
    </location>
</feature>
<dbReference type="EMBL" id="JAQAGZ010000033">
    <property type="protein sequence ID" value="MCZ8517209.1"/>
    <property type="molecule type" value="Genomic_DNA"/>
</dbReference>
<proteinExistence type="predicted"/>
<sequence>MHNVLNLIFPIVADNHYQGSQIASIAFLLLAIIGIVRSCIHFFAPDGGAGTIAGMDLSVPGADGIKFAFALWGSAQLLYALIQLVIFFRYKTLIPLMYLLMFLEIVLRMMAGRMKPVRFSHTPPGQVGNYILLPLSAILFYLSL</sequence>
<reference evidence="2 3" key="1">
    <citation type="submission" date="2022-12" db="EMBL/GenBank/DDBJ databases">
        <title>Draft genome sequence of Paenibacillus sp. dW9.</title>
        <authorList>
            <person name="Choi E.-W."/>
            <person name="Kim D.-U."/>
        </authorList>
    </citation>
    <scope>NUCLEOTIDE SEQUENCE [LARGE SCALE GENOMIC DNA]</scope>
    <source>
        <strain evidence="3">dW9</strain>
    </source>
</reference>
<keyword evidence="1" id="KW-0812">Transmembrane</keyword>
<name>A0ABT4QK13_9BACL</name>
<dbReference type="RefSeq" id="WP_269885741.1">
    <property type="nucleotide sequence ID" value="NZ_JAQAGZ010000033.1"/>
</dbReference>